<feature type="region of interest" description="Disordered" evidence="2">
    <location>
        <begin position="175"/>
        <end position="201"/>
    </location>
</feature>
<keyword evidence="4" id="KW-1185">Reference proteome</keyword>
<evidence type="ECO:0000256" key="1">
    <source>
        <dbReference type="SAM" id="Coils"/>
    </source>
</evidence>
<proteinExistence type="predicted"/>
<reference evidence="3" key="1">
    <citation type="submission" date="2022-08" db="EMBL/GenBank/DDBJ databases">
        <authorList>
            <consortium name="DOE Joint Genome Institute"/>
            <person name="Min B."/>
            <person name="Sierra-Patev S."/>
            <person name="Naranjo-Ortiz M."/>
            <person name="Looney B."/>
            <person name="Konkel Z."/>
            <person name="Slot J.C."/>
            <person name="Sakamoto Y."/>
            <person name="Steenwyk J.L."/>
            <person name="Rokas A."/>
            <person name="Carro J."/>
            <person name="Camarero S."/>
            <person name="Ferreira P."/>
            <person name="Molpeceres G."/>
            <person name="Ruiz-duenas F.J."/>
            <person name="Serrano A."/>
            <person name="Henrissat B."/>
            <person name="Drula E."/>
            <person name="Hughes K.W."/>
            <person name="Mata J.L."/>
            <person name="Ishikawa N.K."/>
            <person name="Vargas-Isla R."/>
            <person name="Ushijima S."/>
            <person name="Smith C.A."/>
            <person name="Ahrendt S."/>
            <person name="Andreopoulos W."/>
            <person name="He G."/>
            <person name="LaButti K."/>
            <person name="Lipzen A."/>
            <person name="Ng V."/>
            <person name="Riley R."/>
            <person name="Sandor L."/>
            <person name="Barry K."/>
            <person name="Martinez A.T."/>
            <person name="Xiao Y."/>
            <person name="Gibbons J.G."/>
            <person name="Terashima K."/>
            <person name="Hibbett D.S."/>
            <person name="Grigoriev I.V."/>
        </authorList>
    </citation>
    <scope>NUCLEOTIDE SEQUENCE</scope>
    <source>
        <strain evidence="3">ET3784</strain>
    </source>
</reference>
<sequence length="921" mass="102851">MDEYDFDDDFDDQTLAALAQIEKTLLAKNHVSPTPNPPAKRQKTETGWRSATTVANNNSFDLDELPEISLCQNTYTFQQADGSNSPSLTPQAQLPKETDRRLADNTPVASTSRNIPKNNSVQSNRHSVPQKISSAVSRITAPSRPPARRNQPVLRPPSTRTRNSARLLEHITNALANSSPEPPQPSMPLRHPLTPPAAARPSASASHVPIVSHPLAININEEIVAFQKQLEETRLENEKIRAALKDAEEAHIAKVGEVAVLRRGIQKTAEDHAAQIAKLKTAKEEADTRQTNMQRDLKEEIEQLKTQFIFKQHELESNSRRPPMSVHARRSIREVSSFAQTPVFGTRATVLPNSRVIQESTPVKALSSILHPPQSRSPEKTRQSAMLPGFENSFLESTPKRQHNKRKTRISPEIHRPLFADELRARDVSARAPGAEPDDGFGMDIDMPSPSSQKYVLKDPLTSSPPSSPIRQNDDSTEDVVLNEDIDEDDVDEIHFNWKAELTRIVLTHTQPSQSRSTFQILAEHSTAVSAPEDYSAQMSTILEVIASTTVKDDYQRAISVVTRSLVSIAFALNRSNLILPLVPLLNLLSTLIYSLPTFNSMALQQSAEDNNNTSSVLILLCDIIKQFDAEKRSDSTLPVAAEALSLAESLCWRTPEDRVDRLDIFFRDRDILTIFLDHAQPCWLLVRVIRLLTLMSIYPHLARSFLSLPVSEPEENNNPVIVPKIPQLDRLCSFLIDTSRIDEESVALKENVATLLVVLSQTHPDALAALTSSNTIIPSLVLYLTHLSSTIWEEDDSSTSTPSSLSSTIKSLNQTIYLLHYLVFNVEPEVGLKSKLQHASPRPFNGITHMFIVTFGRLSYAPIPEWIESDRVYELSVIRDMARDLLELVVDGPECDNIYAAYHEEEEDEGDMEEELLGDT</sequence>
<dbReference type="AlphaFoldDB" id="A0AA38JUH4"/>
<feature type="compositionally biased region" description="Polar residues" evidence="2">
    <location>
        <begin position="461"/>
        <end position="471"/>
    </location>
</feature>
<organism evidence="3 4">
    <name type="scientific">Lentinula guzmanii</name>
    <dbReference type="NCBI Taxonomy" id="2804957"/>
    <lineage>
        <taxon>Eukaryota</taxon>
        <taxon>Fungi</taxon>
        <taxon>Dikarya</taxon>
        <taxon>Basidiomycota</taxon>
        <taxon>Agaricomycotina</taxon>
        <taxon>Agaricomycetes</taxon>
        <taxon>Agaricomycetidae</taxon>
        <taxon>Agaricales</taxon>
        <taxon>Marasmiineae</taxon>
        <taxon>Omphalotaceae</taxon>
        <taxon>Lentinula</taxon>
    </lineage>
</organism>
<feature type="compositionally biased region" description="Polar residues" evidence="2">
    <location>
        <begin position="107"/>
        <end position="137"/>
    </location>
</feature>
<feature type="region of interest" description="Disordered" evidence="2">
    <location>
        <begin position="368"/>
        <end position="477"/>
    </location>
</feature>
<name>A0AA38JUH4_9AGAR</name>
<feature type="compositionally biased region" description="Basic residues" evidence="2">
    <location>
        <begin position="400"/>
        <end position="409"/>
    </location>
</feature>
<evidence type="ECO:0000313" key="4">
    <source>
        <dbReference type="Proteomes" id="UP001176059"/>
    </source>
</evidence>
<feature type="region of interest" description="Disordered" evidence="2">
    <location>
        <begin position="78"/>
        <end position="163"/>
    </location>
</feature>
<protein>
    <recommendedName>
        <fullName evidence="5">Rad26 atrip</fullName>
    </recommendedName>
</protein>
<reference evidence="3" key="2">
    <citation type="journal article" date="2023" name="Proc. Natl. Acad. Sci. U.S.A.">
        <title>A global phylogenomic analysis of the shiitake genus Lentinula.</title>
        <authorList>
            <person name="Sierra-Patev S."/>
            <person name="Min B."/>
            <person name="Naranjo-Ortiz M."/>
            <person name="Looney B."/>
            <person name="Konkel Z."/>
            <person name="Slot J.C."/>
            <person name="Sakamoto Y."/>
            <person name="Steenwyk J.L."/>
            <person name="Rokas A."/>
            <person name="Carro J."/>
            <person name="Camarero S."/>
            <person name="Ferreira P."/>
            <person name="Molpeceres G."/>
            <person name="Ruiz-Duenas F.J."/>
            <person name="Serrano A."/>
            <person name="Henrissat B."/>
            <person name="Drula E."/>
            <person name="Hughes K.W."/>
            <person name="Mata J.L."/>
            <person name="Ishikawa N.K."/>
            <person name="Vargas-Isla R."/>
            <person name="Ushijima S."/>
            <person name="Smith C.A."/>
            <person name="Donoghue J."/>
            <person name="Ahrendt S."/>
            <person name="Andreopoulos W."/>
            <person name="He G."/>
            <person name="LaButti K."/>
            <person name="Lipzen A."/>
            <person name="Ng V."/>
            <person name="Riley R."/>
            <person name="Sandor L."/>
            <person name="Barry K."/>
            <person name="Martinez A.T."/>
            <person name="Xiao Y."/>
            <person name="Gibbons J.G."/>
            <person name="Terashima K."/>
            <person name="Grigoriev I.V."/>
            <person name="Hibbett D."/>
        </authorList>
    </citation>
    <scope>NUCLEOTIDE SEQUENCE</scope>
    <source>
        <strain evidence="3">ET3784</strain>
    </source>
</reference>
<dbReference type="Proteomes" id="UP001176059">
    <property type="component" value="Unassembled WGS sequence"/>
</dbReference>
<accession>A0AA38JUH4</accession>
<comment type="caution">
    <text evidence="3">The sequence shown here is derived from an EMBL/GenBank/DDBJ whole genome shotgun (WGS) entry which is preliminary data.</text>
</comment>
<keyword evidence="1" id="KW-0175">Coiled coil</keyword>
<dbReference type="EMBL" id="JANVFO010000008">
    <property type="protein sequence ID" value="KAJ3735801.1"/>
    <property type="molecule type" value="Genomic_DNA"/>
</dbReference>
<feature type="region of interest" description="Disordered" evidence="2">
    <location>
        <begin position="27"/>
        <end position="52"/>
    </location>
</feature>
<evidence type="ECO:0000313" key="3">
    <source>
        <dbReference type="EMBL" id="KAJ3735801.1"/>
    </source>
</evidence>
<feature type="compositionally biased region" description="Polar residues" evidence="2">
    <location>
        <begin position="78"/>
        <end position="92"/>
    </location>
</feature>
<evidence type="ECO:0008006" key="5">
    <source>
        <dbReference type="Google" id="ProtNLM"/>
    </source>
</evidence>
<gene>
    <name evidence="3" type="ORF">DFJ43DRAFT_1057112</name>
</gene>
<evidence type="ECO:0000256" key="2">
    <source>
        <dbReference type="SAM" id="MobiDB-lite"/>
    </source>
</evidence>
<feature type="coiled-coil region" evidence="1">
    <location>
        <begin position="216"/>
        <end position="314"/>
    </location>
</feature>
<feature type="compositionally biased region" description="Basic and acidic residues" evidence="2">
    <location>
        <begin position="410"/>
        <end position="429"/>
    </location>
</feature>